<dbReference type="InterPro" id="IPR038764">
    <property type="entry name" value="GNAT_N_AcTrfase_prd"/>
</dbReference>
<evidence type="ECO:0000313" key="2">
    <source>
        <dbReference type="EMBL" id="MBA8793580.1"/>
    </source>
</evidence>
<dbReference type="PROSITE" id="PS51186">
    <property type="entry name" value="GNAT"/>
    <property type="match status" value="1"/>
</dbReference>
<dbReference type="EMBL" id="JACGWT010000002">
    <property type="protein sequence ID" value="MBA8793580.1"/>
    <property type="molecule type" value="Genomic_DNA"/>
</dbReference>
<accession>A0A7W3IQX2</accession>
<feature type="domain" description="N-acetyltransferase" evidence="1">
    <location>
        <begin position="28"/>
        <end position="185"/>
    </location>
</feature>
<reference evidence="2 3" key="1">
    <citation type="submission" date="2020-07" db="EMBL/GenBank/DDBJ databases">
        <title>Sequencing the genomes of 1000 actinobacteria strains.</title>
        <authorList>
            <person name="Klenk H.-P."/>
        </authorList>
    </citation>
    <scope>NUCLEOTIDE SEQUENCE [LARGE SCALE GENOMIC DNA]</scope>
    <source>
        <strain evidence="2 3">DSM 100723</strain>
    </source>
</reference>
<gene>
    <name evidence="2" type="ORF">FHX74_001185</name>
</gene>
<evidence type="ECO:0000313" key="3">
    <source>
        <dbReference type="Proteomes" id="UP000523079"/>
    </source>
</evidence>
<organism evidence="2 3">
    <name type="scientific">Microlunatus kandeliicorticis</name>
    <dbReference type="NCBI Taxonomy" id="1759536"/>
    <lineage>
        <taxon>Bacteria</taxon>
        <taxon>Bacillati</taxon>
        <taxon>Actinomycetota</taxon>
        <taxon>Actinomycetes</taxon>
        <taxon>Propionibacteriales</taxon>
        <taxon>Propionibacteriaceae</taxon>
        <taxon>Microlunatus</taxon>
    </lineage>
</organism>
<dbReference type="PANTHER" id="PTHR41700:SF1">
    <property type="entry name" value="N-ACETYLTRANSFERASE DOMAIN-CONTAINING PROTEIN"/>
    <property type="match status" value="1"/>
</dbReference>
<evidence type="ECO:0000259" key="1">
    <source>
        <dbReference type="PROSITE" id="PS51186"/>
    </source>
</evidence>
<dbReference type="Gene3D" id="3.40.630.30">
    <property type="match status" value="1"/>
</dbReference>
<sequence>MTDIHGQHDDPADDPHATAVAAATRAGVTVRALDPLPDPTDAGAVAALCARVWRVPFEQSPAEPSTLIAYAHAGGYVGVAEREGRVVGTAVGFLGRDEPAVPAAGPYLHSHIAAVDADAAGGGVGLALKLHQRAWCLDRGMDRIEWTFDPLIARNAHVNLTRLGAVGVAYLTDFYGPLTDGINVGTPSDRLLVRWPLGVWPPRPGTPPESTAADDLLAVVPRDAETLWRTDPDAALAARLALRATLGRWLAAGSVIAGFDRSVPAYYREEPS</sequence>
<keyword evidence="2" id="KW-0808">Transferase</keyword>
<dbReference type="PANTHER" id="PTHR41700">
    <property type="entry name" value="GCN5-RELATED N-ACETYLTRANSFERASE"/>
    <property type="match status" value="1"/>
</dbReference>
<dbReference type="Proteomes" id="UP000523079">
    <property type="component" value="Unassembled WGS sequence"/>
</dbReference>
<proteinExistence type="predicted"/>
<name>A0A7W3IQX2_9ACTN</name>
<dbReference type="SUPFAM" id="SSF55729">
    <property type="entry name" value="Acyl-CoA N-acyltransferases (Nat)"/>
    <property type="match status" value="1"/>
</dbReference>
<comment type="caution">
    <text evidence="2">The sequence shown here is derived from an EMBL/GenBank/DDBJ whole genome shotgun (WGS) entry which is preliminary data.</text>
</comment>
<dbReference type="InterPro" id="IPR000182">
    <property type="entry name" value="GNAT_dom"/>
</dbReference>
<dbReference type="AlphaFoldDB" id="A0A7W3IQX2"/>
<dbReference type="GO" id="GO:0016747">
    <property type="term" value="F:acyltransferase activity, transferring groups other than amino-acyl groups"/>
    <property type="evidence" value="ECO:0007669"/>
    <property type="project" value="InterPro"/>
</dbReference>
<dbReference type="RefSeq" id="WP_182559179.1">
    <property type="nucleotide sequence ID" value="NZ_JACGWT010000002.1"/>
</dbReference>
<protein>
    <submittedName>
        <fullName evidence="2">Putative GNAT superfamily acetyltransferase</fullName>
    </submittedName>
</protein>
<keyword evidence="3" id="KW-1185">Reference proteome</keyword>
<dbReference type="Pfam" id="PF00583">
    <property type="entry name" value="Acetyltransf_1"/>
    <property type="match status" value="1"/>
</dbReference>
<dbReference type="InterPro" id="IPR016181">
    <property type="entry name" value="Acyl_CoA_acyltransferase"/>
</dbReference>